<dbReference type="EMBL" id="CP063194">
    <property type="protein sequence ID" value="WCZ39345.1"/>
    <property type="molecule type" value="Genomic_DNA"/>
</dbReference>
<organism evidence="1 2">
    <name type="scientific">Corynebacterium jeddahense</name>
    <dbReference type="NCBI Taxonomy" id="1414719"/>
    <lineage>
        <taxon>Bacteria</taxon>
        <taxon>Bacillati</taxon>
        <taxon>Actinomycetota</taxon>
        <taxon>Actinomycetes</taxon>
        <taxon>Mycobacteriales</taxon>
        <taxon>Corynebacteriaceae</taxon>
        <taxon>Corynebacterium</taxon>
    </lineage>
</organism>
<gene>
    <name evidence="1" type="ORF">CJEDD_08780</name>
</gene>
<reference evidence="1 2" key="1">
    <citation type="submission" date="2020-10" db="EMBL/GenBank/DDBJ databases">
        <title>Complete genome sequence of Corynebacterium jeddahense DSM 45997, type strain of Corynebacterium jeddahense.</title>
        <authorList>
            <person name="Busche T."/>
            <person name="Kalinowski J."/>
            <person name="Ruckert C."/>
        </authorList>
    </citation>
    <scope>NUCLEOTIDE SEQUENCE [LARGE SCALE GENOMIC DNA]</scope>
    <source>
        <strain evidence="1 2">DSM 45997</strain>
    </source>
</reference>
<name>A0ABY7UNC7_9CORY</name>
<dbReference type="Proteomes" id="UP001218071">
    <property type="component" value="Chromosome"/>
</dbReference>
<evidence type="ECO:0008006" key="3">
    <source>
        <dbReference type="Google" id="ProtNLM"/>
    </source>
</evidence>
<accession>A0ABY7UNC7</accession>
<proteinExistence type="predicted"/>
<evidence type="ECO:0000313" key="2">
    <source>
        <dbReference type="Proteomes" id="UP001218071"/>
    </source>
</evidence>
<evidence type="ECO:0000313" key="1">
    <source>
        <dbReference type="EMBL" id="WCZ39345.1"/>
    </source>
</evidence>
<dbReference type="CDD" id="cd01646">
    <property type="entry name" value="RT_Bac_retron_I"/>
    <property type="match status" value="1"/>
</dbReference>
<protein>
    <recommendedName>
        <fullName evidence="3">Reverse transcriptase domain-containing protein</fullName>
    </recommendedName>
</protein>
<sequence length="1224" mass="138219">MVSAVCTSLSKQKPTAQILRRNFSYKAIIPYVTTSKPGNSDCKPSGPPPHVFGNWPEHWLAGRHGLQTDLLLSYRKAKADIFQDSYLSHEAVATFEEDLCSNLEQLASRIRSVKRDIALKRRQLPGGGEAIGLDELVGALQMDCNWIRGIVGTPSYTLKKIGTWTEESSDGCAELKGVKVHHFSTRRLSEQRSEEWNAKHVNPGSQPDGKDREVVLRAVCPGTVDLHVLSALWVLRVGSKLDAELSPSVYSNRVRRSFDKKRVNQFAVGSLEPYLFKYRAWKNDGVSAVERILEEKKDALFISADFSDYFHNIDPEFLLSDGWLSRWGDSLFAGDEGNLNFAIHLLLVKALCAWDEILRADLGDKDAVGGLPVGVTASKVIGNVALMELDQAVVEGIKPRFYGRYVDDIALVIEGHHDIQNLSSLGEWIRHRLRTRTHCGSGPDKENVVLKLPACSEDLESPDSQGETEASIYVEVPNRANSTFRINTEKVSMIHAEGRYGKSAVEHVRRTMEENTSEWRNLPVLPEDPTELASELITIMTSAPAGEDEVLGLEKLATKRAGLALKIKDLETIGRNVNSSSWKEHRRQFVIAFLEHTMRPIMFSDFYRYYPRLFRLALDTGDTQQAQRIAHELVSLVKWIDDVSTAVTVSGYEEIDSETRAKVMASWMQLLYDEYFDEIVRTPSSLCSAIQKRALMQTFEELDSGNHSASRAWLVSGIQQTRPLESLADDTFDRLFAMDLASVPFRQTLVPREMDQYSTGNPQQFEIRHFAFLWGRKPKAGHLEMLDRLIGESSWKLLELLDRRDARFNLESLQREIDKQRRIEAEGGCQETDVIAVRGLIFPTRPMNTAELFAWTGVADPSGAAWSETGIRLRHVQDWFLLARGFSERADVFPDSPDSDKNRQKRLQLAIMDELDAPPGLPWGSRKGVDVWLPVSKNWDQSKVRVAVGALYTSETCITKSLQKAPDLSLKRWNRTAELMNSVLQGDETDYFVLHEVALPPTWFLTAALHLSRRHINLISGVEYLHGQSNTVHNQVWLSAVHNGFKFPSVALYTQDKQRPAHPEAHNLQDVGGLKLQPKNSWKGRAKPPKVAHGNFIFAMLVCSELTNSAYRNSLRGAIDALFVVEWNKDLNTFNSLVEASALDIHCFVIQDNNRKYGDSRIRVPAKKSHERDMVQIRGGTNEHFVIGELKIKELREFQKLLTSDEETFKPLPDGFELAPSRRT</sequence>
<keyword evidence="2" id="KW-1185">Reference proteome</keyword>